<dbReference type="PANTHER" id="PTHR40980:SF4">
    <property type="entry name" value="TONB-DEPENDENT RECEPTOR-LIKE BETA-BARREL DOMAIN-CONTAINING PROTEIN"/>
    <property type="match status" value="1"/>
</dbReference>
<organism evidence="5 6">
    <name type="scientific">Pedobacter mendelii</name>
    <dbReference type="NCBI Taxonomy" id="1908240"/>
    <lineage>
        <taxon>Bacteria</taxon>
        <taxon>Pseudomonadati</taxon>
        <taxon>Bacteroidota</taxon>
        <taxon>Sphingobacteriia</taxon>
        <taxon>Sphingobacteriales</taxon>
        <taxon>Sphingobacteriaceae</taxon>
        <taxon>Pedobacter</taxon>
    </lineage>
</organism>
<name>A0ABQ2BGN0_9SPHI</name>
<dbReference type="InterPro" id="IPR036942">
    <property type="entry name" value="Beta-barrel_TonB_sf"/>
</dbReference>
<dbReference type="Gene3D" id="2.60.40.1120">
    <property type="entry name" value="Carboxypeptidase-like, regulatory domain"/>
    <property type="match status" value="1"/>
</dbReference>
<sequence>MKTYTTLLFTIISFFNIYCFGQLKIQGQINDTTKRPIANVSLNLMRDTNVLKTTFSDMNGEFIFNAVNSGQYIISASFLGREEIRTSLKVYRDTTILLYLQKSTDVILKGVTITASKPLLERKIDRIVFNVSNSIAAKGTDLTQALALTPMLRIDGNGVSISGKSGVSVMINERIVNIGGADLVNYLKSLRSDDVEKIEVLTTPPAKYEAQGNSGMINIVLKSNPNLGWSGDISSTYAQTTFPANANSLNLNFQSKKIAISGKFRQNYRKTRPTEEFDVIGENSILSSDKRQDIQRGVGLNLSMDYKATDKANFGLIYDIGKTSYKMQIENSSVYKTAQTIDSVLNTYSNHFNPSLSQTLNVYYDQKLDKKGKKLSSGFNYFSTDPETKVDFSTFSNRNGMAEQVRNTSGLNYIIWSAQSDLTLPYKWASMEAGLKFTNFENDSDVGYFNLLNGNFILDPTKANVFQYSEQNLAAYYSIQSDFGKKWSAKAGLRYEYSIIDGYSPTTGEKTNRKYGRLFPSVYLSYKINQNNTLSATYSKRINRPNFRALNPFRWYTNPYTYSTGNPTLQPSYNHNSEVAYLYKDMFSLTLYLQKLVDGYGRIVTVNEALKIVDYRNYLTQYSSGLEATFAIKFFPWWENREFVSLNFVKAKSTIQDVLLEDGAAVYYNIFNSFKINKTFSGTFNFWHSLPATQGNVYSEGRSFLSIGLRASLLDGKLQLNASAEDILKGTVSRGKVYYNTFTQYYNNYYDSRRFSLTASYSFGKAKVKGNRKQVTFKETQRVN</sequence>
<reference evidence="6" key="1">
    <citation type="journal article" date="2019" name="Int. J. Syst. Evol. Microbiol.">
        <title>The Global Catalogue of Microorganisms (GCM) 10K type strain sequencing project: providing services to taxonomists for standard genome sequencing and annotation.</title>
        <authorList>
            <consortium name="The Broad Institute Genomics Platform"/>
            <consortium name="The Broad Institute Genome Sequencing Center for Infectious Disease"/>
            <person name="Wu L."/>
            <person name="Ma J."/>
        </authorList>
    </citation>
    <scope>NUCLEOTIDE SEQUENCE [LARGE SCALE GENOMIC DNA]</scope>
    <source>
        <strain evidence="6">CCM 8939</strain>
    </source>
</reference>
<dbReference type="SUPFAM" id="SSF49464">
    <property type="entry name" value="Carboxypeptidase regulatory domain-like"/>
    <property type="match status" value="1"/>
</dbReference>
<dbReference type="Proteomes" id="UP000645390">
    <property type="component" value="Unassembled WGS sequence"/>
</dbReference>
<dbReference type="RefSeq" id="WP_188411937.1">
    <property type="nucleotide sequence ID" value="NZ_BMDJ01000002.1"/>
</dbReference>
<keyword evidence="2" id="KW-0472">Membrane</keyword>
<evidence type="ECO:0000256" key="2">
    <source>
        <dbReference type="ARBA" id="ARBA00023136"/>
    </source>
</evidence>
<comment type="subcellular location">
    <subcellularLocation>
        <location evidence="1">Cell outer membrane</location>
    </subcellularLocation>
</comment>
<evidence type="ECO:0000313" key="6">
    <source>
        <dbReference type="Proteomes" id="UP000645390"/>
    </source>
</evidence>
<evidence type="ECO:0000313" key="5">
    <source>
        <dbReference type="EMBL" id="GGI23437.1"/>
    </source>
</evidence>
<dbReference type="Pfam" id="PF13620">
    <property type="entry name" value="CarboxypepD_reg"/>
    <property type="match status" value="1"/>
</dbReference>
<dbReference type="Gene3D" id="2.40.170.20">
    <property type="entry name" value="TonB-dependent receptor, beta-barrel domain"/>
    <property type="match status" value="1"/>
</dbReference>
<comment type="caution">
    <text evidence="5">The sequence shown here is derived from an EMBL/GenBank/DDBJ whole genome shotgun (WGS) entry which is preliminary data.</text>
</comment>
<dbReference type="EMBL" id="BMDJ01000002">
    <property type="protein sequence ID" value="GGI23437.1"/>
    <property type="molecule type" value="Genomic_DNA"/>
</dbReference>
<dbReference type="InterPro" id="IPR041700">
    <property type="entry name" value="OMP_b-brl_3"/>
</dbReference>
<dbReference type="InterPro" id="IPR037066">
    <property type="entry name" value="Plug_dom_sf"/>
</dbReference>
<accession>A0ABQ2BGN0</accession>
<dbReference type="SUPFAM" id="SSF56935">
    <property type="entry name" value="Porins"/>
    <property type="match status" value="1"/>
</dbReference>
<evidence type="ECO:0000256" key="3">
    <source>
        <dbReference type="ARBA" id="ARBA00023237"/>
    </source>
</evidence>
<keyword evidence="5" id="KW-0675">Receptor</keyword>
<dbReference type="InterPro" id="IPR008969">
    <property type="entry name" value="CarboxyPept-like_regulatory"/>
</dbReference>
<gene>
    <name evidence="5" type="ORF">GCM10008119_07640</name>
</gene>
<keyword evidence="6" id="KW-1185">Reference proteome</keyword>
<keyword evidence="3" id="KW-0998">Cell outer membrane</keyword>
<dbReference type="Gene3D" id="2.170.130.10">
    <property type="entry name" value="TonB-dependent receptor, plug domain"/>
    <property type="match status" value="1"/>
</dbReference>
<protein>
    <submittedName>
        <fullName evidence="5">TonB-dependent receptor</fullName>
    </submittedName>
</protein>
<feature type="domain" description="Outer membrane protein beta-barrel" evidence="4">
    <location>
        <begin position="366"/>
        <end position="761"/>
    </location>
</feature>
<proteinExistence type="predicted"/>
<evidence type="ECO:0000256" key="1">
    <source>
        <dbReference type="ARBA" id="ARBA00004442"/>
    </source>
</evidence>
<evidence type="ECO:0000259" key="4">
    <source>
        <dbReference type="Pfam" id="PF14905"/>
    </source>
</evidence>
<dbReference type="Pfam" id="PF14905">
    <property type="entry name" value="OMP_b-brl_3"/>
    <property type="match status" value="1"/>
</dbReference>
<dbReference type="PANTHER" id="PTHR40980">
    <property type="entry name" value="PLUG DOMAIN-CONTAINING PROTEIN"/>
    <property type="match status" value="1"/>
</dbReference>